<dbReference type="EMBL" id="BMAR01000001">
    <property type="protein sequence ID" value="GFR39861.1"/>
    <property type="molecule type" value="Genomic_DNA"/>
</dbReference>
<gene>
    <name evidence="2" type="ORF">Agub_g359</name>
</gene>
<feature type="compositionally biased region" description="Low complexity" evidence="1">
    <location>
        <begin position="81"/>
        <end position="97"/>
    </location>
</feature>
<evidence type="ECO:0000313" key="3">
    <source>
        <dbReference type="Proteomes" id="UP001054857"/>
    </source>
</evidence>
<reference evidence="2 3" key="1">
    <citation type="journal article" date="2021" name="Sci. Rep.">
        <title>Genome sequencing of the multicellular alga Astrephomene provides insights into convergent evolution of germ-soma differentiation.</title>
        <authorList>
            <person name="Yamashita S."/>
            <person name="Yamamoto K."/>
            <person name="Matsuzaki R."/>
            <person name="Suzuki S."/>
            <person name="Yamaguchi H."/>
            <person name="Hirooka S."/>
            <person name="Minakuchi Y."/>
            <person name="Miyagishima S."/>
            <person name="Kawachi M."/>
            <person name="Toyoda A."/>
            <person name="Nozaki H."/>
        </authorList>
    </citation>
    <scope>NUCLEOTIDE SEQUENCE [LARGE SCALE GENOMIC DNA]</scope>
    <source>
        <strain evidence="2 3">NIES-4017</strain>
    </source>
</reference>
<comment type="caution">
    <text evidence="2">The sequence shown here is derived from an EMBL/GenBank/DDBJ whole genome shotgun (WGS) entry which is preliminary data.</text>
</comment>
<feature type="non-terminal residue" evidence="2">
    <location>
        <position position="165"/>
    </location>
</feature>
<evidence type="ECO:0000256" key="1">
    <source>
        <dbReference type="SAM" id="MobiDB-lite"/>
    </source>
</evidence>
<evidence type="ECO:0000313" key="2">
    <source>
        <dbReference type="EMBL" id="GFR39861.1"/>
    </source>
</evidence>
<dbReference type="AlphaFoldDB" id="A0AAD3HGM1"/>
<name>A0AAD3HGM1_9CHLO</name>
<protein>
    <submittedName>
        <fullName evidence="2">Uncharacterized protein</fullName>
    </submittedName>
</protein>
<sequence>MPQAQLPDAAEAQRVLDALRGVIENVGEAYVELSGQTAAAQVVVADLRRCATFLQTRLEGEPPPPPWLPASTARTGGGSSGAAAAAAPPSNASTPTGRRAPFIQDSASAPSSAAPSPSAPPASFRSPSPARNDDYSLQQQQHQQYPSRGPSTPVPGLPGPGSTSA</sequence>
<dbReference type="Proteomes" id="UP001054857">
    <property type="component" value="Unassembled WGS sequence"/>
</dbReference>
<organism evidence="2 3">
    <name type="scientific">Astrephomene gubernaculifera</name>
    <dbReference type="NCBI Taxonomy" id="47775"/>
    <lineage>
        <taxon>Eukaryota</taxon>
        <taxon>Viridiplantae</taxon>
        <taxon>Chlorophyta</taxon>
        <taxon>core chlorophytes</taxon>
        <taxon>Chlorophyceae</taxon>
        <taxon>CS clade</taxon>
        <taxon>Chlamydomonadales</taxon>
        <taxon>Astrephomenaceae</taxon>
        <taxon>Astrephomene</taxon>
    </lineage>
</organism>
<feature type="compositionally biased region" description="Low complexity" evidence="1">
    <location>
        <begin position="106"/>
        <end position="130"/>
    </location>
</feature>
<accession>A0AAD3HGM1</accession>
<keyword evidence="3" id="KW-1185">Reference proteome</keyword>
<proteinExistence type="predicted"/>
<feature type="region of interest" description="Disordered" evidence="1">
    <location>
        <begin position="56"/>
        <end position="165"/>
    </location>
</feature>